<dbReference type="Gene3D" id="1.25.40.20">
    <property type="entry name" value="Ankyrin repeat-containing domain"/>
    <property type="match status" value="2"/>
</dbReference>
<evidence type="ECO:0000256" key="4">
    <source>
        <dbReference type="SAM" id="MobiDB-lite"/>
    </source>
</evidence>
<evidence type="ECO:0000256" key="3">
    <source>
        <dbReference type="PROSITE-ProRule" id="PRU00023"/>
    </source>
</evidence>
<dbReference type="PANTHER" id="PTHR24193:SF121">
    <property type="entry name" value="ADA2A-CONTAINING COMPLEX COMPONENT 3, ISOFORM D"/>
    <property type="match status" value="1"/>
</dbReference>
<dbReference type="Pfam" id="PF00023">
    <property type="entry name" value="Ank"/>
    <property type="match status" value="1"/>
</dbReference>
<proteinExistence type="predicted"/>
<evidence type="ECO:0000256" key="2">
    <source>
        <dbReference type="ARBA" id="ARBA00023043"/>
    </source>
</evidence>
<feature type="region of interest" description="Disordered" evidence="4">
    <location>
        <begin position="849"/>
        <end position="876"/>
    </location>
</feature>
<evidence type="ECO:0000256" key="1">
    <source>
        <dbReference type="ARBA" id="ARBA00022737"/>
    </source>
</evidence>
<evidence type="ECO:0000313" key="6">
    <source>
        <dbReference type="Proteomes" id="UP001595758"/>
    </source>
</evidence>
<sequence>MPKQGDEIEINLDDEVTAPIPINSYLGMPIEIKLLIFEKYLSQANTVKELFKAALAFRLLNKEHNQLALSQPALSFFAQRLKHFSNSITFQDDINEIAFEAVKNQSIFLLNLAASCGANVNQYIIYDSKIPVEKQHKLVAKNYFSANSYPGASDFIVEDGKVNRENNRAFTLLHFAVKQGWQEGIESLIAHGADLNALTLIKTYGAIGTYGRCVSIGDVWEKFDNAVHVALDNDHFDLAPGLIAKGCQVENSATLSPLAQAVRDNKPEAIALLFGFHTEMARKKAMRYALGQQNLPAIKLLIELGVKANSQLEDGNTLLHINYSNNDIIDYLVHAGANLTAENNQQETPLHLALKYNAIQGALSIIEQLASNPGADITGRNPLHYACNIDKPSDYLTVLEAFTQKFDCSYLLESMDNNHQLPIRTAWNKKNFAAFINFLELGSKTKSPLLASEYNHLLREILQNAPPVKYNHFILALIDKGATINTKSIRSEFSQALQNQHHNQTMMDKIRAHIDYLEKSFPGHPLTAAKIAIFKDLNDFIACHQSEAADKLLVNWLASKPYNVFEILGQHRRQSRFNYGYTSSIKLLFAFAHNDKSYVNRLCGIQASGRKSFKQTVIDYAHSQNLVIPTYTTQHIILNDPDIKLLLSKDILSKKMALSLSKEQLAILKTNKIKNLLCESLLKIESAVTLTNEQIARLCQKQVIHLFKSKSITAEYFLQLTLNQQNRLLEENISNLIINKSIKPREAIDLSPQQAQALNNFYVFALIYYNYFGWKELVEMDDMHVGYAAKYEIYDLLTSKILTLNDFKQLSPIQLDYLISDKILPMIKDKKITWQQALDNQKQVYSPGFFNKKESSNTNTDHLKINFESPTKQPGS</sequence>
<protein>
    <submittedName>
        <fullName evidence="5">Ankyrin repeat domain-containing protein</fullName>
    </submittedName>
</protein>
<organism evidence="5 6">
    <name type="scientific">Legionella dresdenensis</name>
    <dbReference type="NCBI Taxonomy" id="450200"/>
    <lineage>
        <taxon>Bacteria</taxon>
        <taxon>Pseudomonadati</taxon>
        <taxon>Pseudomonadota</taxon>
        <taxon>Gammaproteobacteria</taxon>
        <taxon>Legionellales</taxon>
        <taxon>Legionellaceae</taxon>
        <taxon>Legionella</taxon>
    </lineage>
</organism>
<dbReference type="PROSITE" id="PS50088">
    <property type="entry name" value="ANK_REPEAT"/>
    <property type="match status" value="1"/>
</dbReference>
<evidence type="ECO:0000313" key="5">
    <source>
        <dbReference type="EMBL" id="MFC3907797.1"/>
    </source>
</evidence>
<dbReference type="InterPro" id="IPR002110">
    <property type="entry name" value="Ankyrin_rpt"/>
</dbReference>
<dbReference type="InterPro" id="IPR050663">
    <property type="entry name" value="Ankyrin-SOCS_Box"/>
</dbReference>
<name>A0ABV8CCH7_9GAMM</name>
<dbReference type="Proteomes" id="UP001595758">
    <property type="component" value="Unassembled WGS sequence"/>
</dbReference>
<reference evidence="6" key="1">
    <citation type="journal article" date="2019" name="Int. J. Syst. Evol. Microbiol.">
        <title>The Global Catalogue of Microorganisms (GCM) 10K type strain sequencing project: providing services to taxonomists for standard genome sequencing and annotation.</title>
        <authorList>
            <consortium name="The Broad Institute Genomics Platform"/>
            <consortium name="The Broad Institute Genome Sequencing Center for Infectious Disease"/>
            <person name="Wu L."/>
            <person name="Ma J."/>
        </authorList>
    </citation>
    <scope>NUCLEOTIDE SEQUENCE [LARGE SCALE GENOMIC DNA]</scope>
    <source>
        <strain evidence="6">CCUG 59858</strain>
    </source>
</reference>
<keyword evidence="2 3" id="KW-0040">ANK repeat</keyword>
<dbReference type="PANTHER" id="PTHR24193">
    <property type="entry name" value="ANKYRIN REPEAT PROTEIN"/>
    <property type="match status" value="1"/>
</dbReference>
<gene>
    <name evidence="5" type="ORF">ACFORL_01710</name>
</gene>
<dbReference type="Pfam" id="PF12796">
    <property type="entry name" value="Ank_2"/>
    <property type="match status" value="1"/>
</dbReference>
<feature type="repeat" description="ANK" evidence="3">
    <location>
        <begin position="168"/>
        <end position="200"/>
    </location>
</feature>
<accession>A0ABV8CCH7</accession>
<dbReference type="InterPro" id="IPR036770">
    <property type="entry name" value="Ankyrin_rpt-contain_sf"/>
</dbReference>
<dbReference type="SUPFAM" id="SSF48403">
    <property type="entry name" value="Ankyrin repeat"/>
    <property type="match status" value="1"/>
</dbReference>
<feature type="compositionally biased region" description="Basic and acidic residues" evidence="4">
    <location>
        <begin position="851"/>
        <end position="865"/>
    </location>
</feature>
<dbReference type="EMBL" id="JBHSAB010000001">
    <property type="protein sequence ID" value="MFC3907797.1"/>
    <property type="molecule type" value="Genomic_DNA"/>
</dbReference>
<keyword evidence="1" id="KW-0677">Repeat</keyword>
<dbReference type="RefSeq" id="WP_382340484.1">
    <property type="nucleotide sequence ID" value="NZ_JBHSAB010000001.1"/>
</dbReference>
<keyword evidence="6" id="KW-1185">Reference proteome</keyword>
<dbReference type="PROSITE" id="PS50297">
    <property type="entry name" value="ANK_REP_REGION"/>
    <property type="match status" value="1"/>
</dbReference>
<comment type="caution">
    <text evidence="5">The sequence shown here is derived from an EMBL/GenBank/DDBJ whole genome shotgun (WGS) entry which is preliminary data.</text>
</comment>
<dbReference type="SMART" id="SM00248">
    <property type="entry name" value="ANK"/>
    <property type="match status" value="7"/>
</dbReference>